<feature type="region of interest" description="Disordered" evidence="1">
    <location>
        <begin position="90"/>
        <end position="149"/>
    </location>
</feature>
<organism evidence="2 3">
    <name type="scientific">Lasiosphaeria hispida</name>
    <dbReference type="NCBI Taxonomy" id="260671"/>
    <lineage>
        <taxon>Eukaryota</taxon>
        <taxon>Fungi</taxon>
        <taxon>Dikarya</taxon>
        <taxon>Ascomycota</taxon>
        <taxon>Pezizomycotina</taxon>
        <taxon>Sordariomycetes</taxon>
        <taxon>Sordariomycetidae</taxon>
        <taxon>Sordariales</taxon>
        <taxon>Lasiosphaeriaceae</taxon>
        <taxon>Lasiosphaeria</taxon>
    </lineage>
</organism>
<name>A0AAJ0HG69_9PEZI</name>
<proteinExistence type="predicted"/>
<dbReference type="Proteomes" id="UP001275084">
    <property type="component" value="Unassembled WGS sequence"/>
</dbReference>
<reference evidence="2" key="2">
    <citation type="submission" date="2023-06" db="EMBL/GenBank/DDBJ databases">
        <authorList>
            <consortium name="Lawrence Berkeley National Laboratory"/>
            <person name="Haridas S."/>
            <person name="Hensen N."/>
            <person name="Bonometti L."/>
            <person name="Westerberg I."/>
            <person name="Brannstrom I.O."/>
            <person name="Guillou S."/>
            <person name="Cros-Aarteil S."/>
            <person name="Calhoun S."/>
            <person name="Kuo A."/>
            <person name="Mondo S."/>
            <person name="Pangilinan J."/>
            <person name="Riley R."/>
            <person name="Labutti K."/>
            <person name="Andreopoulos B."/>
            <person name="Lipzen A."/>
            <person name="Chen C."/>
            <person name="Yanf M."/>
            <person name="Daum C."/>
            <person name="Ng V."/>
            <person name="Clum A."/>
            <person name="Steindorff A."/>
            <person name="Ohm R."/>
            <person name="Martin F."/>
            <person name="Silar P."/>
            <person name="Natvig D."/>
            <person name="Lalanne C."/>
            <person name="Gautier V."/>
            <person name="Ament-Velasquez S.L."/>
            <person name="Kruys A."/>
            <person name="Hutchinson M.I."/>
            <person name="Powell A.J."/>
            <person name="Barry K."/>
            <person name="Miller A.N."/>
            <person name="Grigoriev I.V."/>
            <person name="Debuchy R."/>
            <person name="Gladieux P."/>
            <person name="Thoren M.H."/>
            <person name="Johannesson H."/>
        </authorList>
    </citation>
    <scope>NUCLEOTIDE SEQUENCE</scope>
    <source>
        <strain evidence="2">CBS 955.72</strain>
    </source>
</reference>
<accession>A0AAJ0HG69</accession>
<gene>
    <name evidence="2" type="ORF">B0T25DRAFT_262742</name>
</gene>
<dbReference type="AlphaFoldDB" id="A0AAJ0HG69"/>
<reference evidence="2" key="1">
    <citation type="journal article" date="2023" name="Mol. Phylogenet. Evol.">
        <title>Genome-scale phylogeny and comparative genomics of the fungal order Sordariales.</title>
        <authorList>
            <person name="Hensen N."/>
            <person name="Bonometti L."/>
            <person name="Westerberg I."/>
            <person name="Brannstrom I.O."/>
            <person name="Guillou S."/>
            <person name="Cros-Aarteil S."/>
            <person name="Calhoun S."/>
            <person name="Haridas S."/>
            <person name="Kuo A."/>
            <person name="Mondo S."/>
            <person name="Pangilinan J."/>
            <person name="Riley R."/>
            <person name="LaButti K."/>
            <person name="Andreopoulos B."/>
            <person name="Lipzen A."/>
            <person name="Chen C."/>
            <person name="Yan M."/>
            <person name="Daum C."/>
            <person name="Ng V."/>
            <person name="Clum A."/>
            <person name="Steindorff A."/>
            <person name="Ohm R.A."/>
            <person name="Martin F."/>
            <person name="Silar P."/>
            <person name="Natvig D.O."/>
            <person name="Lalanne C."/>
            <person name="Gautier V."/>
            <person name="Ament-Velasquez S.L."/>
            <person name="Kruys A."/>
            <person name="Hutchinson M.I."/>
            <person name="Powell A.J."/>
            <person name="Barry K."/>
            <person name="Miller A.N."/>
            <person name="Grigoriev I.V."/>
            <person name="Debuchy R."/>
            <person name="Gladieux P."/>
            <person name="Hiltunen Thoren M."/>
            <person name="Johannesson H."/>
        </authorList>
    </citation>
    <scope>NUCLEOTIDE SEQUENCE</scope>
    <source>
        <strain evidence="2">CBS 955.72</strain>
    </source>
</reference>
<comment type="caution">
    <text evidence="2">The sequence shown here is derived from an EMBL/GenBank/DDBJ whole genome shotgun (WGS) entry which is preliminary data.</text>
</comment>
<evidence type="ECO:0000313" key="3">
    <source>
        <dbReference type="Proteomes" id="UP001275084"/>
    </source>
</evidence>
<feature type="compositionally biased region" description="Basic and acidic residues" evidence="1">
    <location>
        <begin position="99"/>
        <end position="115"/>
    </location>
</feature>
<keyword evidence="3" id="KW-1185">Reference proteome</keyword>
<protein>
    <submittedName>
        <fullName evidence="2">Uncharacterized protein</fullName>
    </submittedName>
</protein>
<sequence>MSRTVKDVAYILSAISGLDNHDKFTDGIPFEKTPDCALWRRHSIALTPARESGSRGSGQRRLFGSRWVPQTRPLDEGHYYHDRFQGIYQPVPGKLGDQPQRRSRSEQPHKIHQVDPGRGAPKVRRASFGDSRRHQRHHRPGISTGVGSRKYHAEEGGILGALQRWNLDALSLPARRWLCVSPQSEGFPLSVFPLDSSRRHGGRTGIQQRLR</sequence>
<evidence type="ECO:0000256" key="1">
    <source>
        <dbReference type="SAM" id="MobiDB-lite"/>
    </source>
</evidence>
<dbReference type="EMBL" id="JAUIQD010000005">
    <property type="protein sequence ID" value="KAK3350249.1"/>
    <property type="molecule type" value="Genomic_DNA"/>
</dbReference>
<evidence type="ECO:0000313" key="2">
    <source>
        <dbReference type="EMBL" id="KAK3350249.1"/>
    </source>
</evidence>